<comment type="similarity">
    <text evidence="1">Belongs to the cytochrome P450 family.</text>
</comment>
<accession>A0ABQ4IY86</accession>
<dbReference type="RefSeq" id="WP_204000654.1">
    <property type="nucleotide sequence ID" value="NZ_BOPB01000018.1"/>
</dbReference>
<evidence type="ECO:0000256" key="1">
    <source>
        <dbReference type="ARBA" id="ARBA00010617"/>
    </source>
</evidence>
<dbReference type="SUPFAM" id="SSF48264">
    <property type="entry name" value="Cytochrome P450"/>
    <property type="match status" value="1"/>
</dbReference>
<dbReference type="InterPro" id="IPR002397">
    <property type="entry name" value="Cyt_P450_B"/>
</dbReference>
<dbReference type="InterPro" id="IPR001128">
    <property type="entry name" value="Cyt_P450"/>
</dbReference>
<evidence type="ECO:0000313" key="4">
    <source>
        <dbReference type="Proteomes" id="UP000643165"/>
    </source>
</evidence>
<protein>
    <submittedName>
        <fullName evidence="3">Cytochrome P450</fullName>
    </submittedName>
</protein>
<evidence type="ECO:0000313" key="3">
    <source>
        <dbReference type="EMBL" id="GIJ22883.1"/>
    </source>
</evidence>
<proteinExistence type="inferred from homology"/>
<gene>
    <name evidence="3" type="ORF">Vlu01_35070</name>
</gene>
<dbReference type="PANTHER" id="PTHR46696:SF4">
    <property type="entry name" value="BIOTIN BIOSYNTHESIS CYTOCHROME P450"/>
    <property type="match status" value="1"/>
</dbReference>
<dbReference type="PRINTS" id="PR00359">
    <property type="entry name" value="BP450"/>
</dbReference>
<reference evidence="3 4" key="1">
    <citation type="submission" date="2021-01" db="EMBL/GenBank/DDBJ databases">
        <title>Whole genome shotgun sequence of Verrucosispora lutea NBRC 106530.</title>
        <authorList>
            <person name="Komaki H."/>
            <person name="Tamura T."/>
        </authorList>
    </citation>
    <scope>NUCLEOTIDE SEQUENCE [LARGE SCALE GENOMIC DNA]</scope>
    <source>
        <strain evidence="3 4">NBRC 106530</strain>
    </source>
</reference>
<keyword evidence="4" id="KW-1185">Reference proteome</keyword>
<dbReference type="Pfam" id="PF00067">
    <property type="entry name" value="p450"/>
    <property type="match status" value="1"/>
</dbReference>
<dbReference type="PANTHER" id="PTHR46696">
    <property type="entry name" value="P450, PUTATIVE (EUROFUNG)-RELATED"/>
    <property type="match status" value="1"/>
</dbReference>
<sequence>MRLIPAPPGPDRPAPLDLADPAIHATDDPHAVWRWARAHAPVSWQPTGELGFWSVTRHADVRIVLRDHQTFTSERGTLLTLLGKPDPASGRQLAATDPPRHTRMRAPLHGQLDTAAVARHAPMIRARVTALLSDLPEEGVVDLAGIFNRLPVAVLSTLMGLPDADWDRLTRLTMMAIAPDDETWQLPRGPVATLQRAHRELFAYFQDQVRQRQRRGGDDLIGTLLALQVDGAALDPGAVLSNCYSLLLGAAVTVPNVPTAALLELARSGDYGRLSAAGPRLDLLVEEALRWASPANHFLRHTTRETVLGGVQLPAGAPVVVWLGSANRDESVFADPYVFVPDRQPNRHVALGGGAHYCIGHALARLMLTTVFDEFFARVAEVRPVDGVRHIRSTFAAGFTHAPVRVTRRTSACAGGAR</sequence>
<feature type="region of interest" description="Disordered" evidence="2">
    <location>
        <begin position="83"/>
        <end position="105"/>
    </location>
</feature>
<evidence type="ECO:0000256" key="2">
    <source>
        <dbReference type="SAM" id="MobiDB-lite"/>
    </source>
</evidence>
<dbReference type="Proteomes" id="UP000643165">
    <property type="component" value="Unassembled WGS sequence"/>
</dbReference>
<organism evidence="3 4">
    <name type="scientific">Micromonospora lutea</name>
    <dbReference type="NCBI Taxonomy" id="419825"/>
    <lineage>
        <taxon>Bacteria</taxon>
        <taxon>Bacillati</taxon>
        <taxon>Actinomycetota</taxon>
        <taxon>Actinomycetes</taxon>
        <taxon>Micromonosporales</taxon>
        <taxon>Micromonosporaceae</taxon>
        <taxon>Micromonospora</taxon>
    </lineage>
</organism>
<dbReference type="Gene3D" id="1.10.630.10">
    <property type="entry name" value="Cytochrome P450"/>
    <property type="match status" value="1"/>
</dbReference>
<dbReference type="InterPro" id="IPR036396">
    <property type="entry name" value="Cyt_P450_sf"/>
</dbReference>
<comment type="caution">
    <text evidence="3">The sequence shown here is derived from an EMBL/GenBank/DDBJ whole genome shotgun (WGS) entry which is preliminary data.</text>
</comment>
<dbReference type="EMBL" id="BOPB01000018">
    <property type="protein sequence ID" value="GIJ22883.1"/>
    <property type="molecule type" value="Genomic_DNA"/>
</dbReference>
<name>A0ABQ4IY86_9ACTN</name>